<name>A0AAE1PQW2_9EUCA</name>
<organism evidence="5 6">
    <name type="scientific">Petrolisthes manimaculis</name>
    <dbReference type="NCBI Taxonomy" id="1843537"/>
    <lineage>
        <taxon>Eukaryota</taxon>
        <taxon>Metazoa</taxon>
        <taxon>Ecdysozoa</taxon>
        <taxon>Arthropoda</taxon>
        <taxon>Crustacea</taxon>
        <taxon>Multicrustacea</taxon>
        <taxon>Malacostraca</taxon>
        <taxon>Eumalacostraca</taxon>
        <taxon>Eucarida</taxon>
        <taxon>Decapoda</taxon>
        <taxon>Pleocyemata</taxon>
        <taxon>Anomura</taxon>
        <taxon>Galatheoidea</taxon>
        <taxon>Porcellanidae</taxon>
        <taxon>Petrolisthes</taxon>
    </lineage>
</organism>
<evidence type="ECO:0000313" key="5">
    <source>
        <dbReference type="EMBL" id="KAK4313170.1"/>
    </source>
</evidence>
<feature type="repeat" description="ANK" evidence="3">
    <location>
        <begin position="115"/>
        <end position="147"/>
    </location>
</feature>
<evidence type="ECO:0000313" key="6">
    <source>
        <dbReference type="Proteomes" id="UP001292094"/>
    </source>
</evidence>
<keyword evidence="2 3" id="KW-0040">ANK repeat</keyword>
<feature type="compositionally biased region" description="Basic and acidic residues" evidence="4">
    <location>
        <begin position="205"/>
        <end position="215"/>
    </location>
</feature>
<dbReference type="Pfam" id="PF12796">
    <property type="entry name" value="Ank_2"/>
    <property type="match status" value="1"/>
</dbReference>
<gene>
    <name evidence="5" type="ORF">Pmani_015469</name>
</gene>
<feature type="compositionally biased region" description="Low complexity" evidence="4">
    <location>
        <begin position="187"/>
        <end position="202"/>
    </location>
</feature>
<dbReference type="Gene3D" id="1.25.40.20">
    <property type="entry name" value="Ankyrin repeat-containing domain"/>
    <property type="match status" value="1"/>
</dbReference>
<comment type="caution">
    <text evidence="5">The sequence shown here is derived from an EMBL/GenBank/DDBJ whole genome shotgun (WGS) entry which is preliminary data.</text>
</comment>
<feature type="region of interest" description="Disordered" evidence="4">
    <location>
        <begin position="187"/>
        <end position="215"/>
    </location>
</feature>
<protein>
    <submittedName>
        <fullName evidence="5">Uncharacterized protein</fullName>
    </submittedName>
</protein>
<evidence type="ECO:0000256" key="1">
    <source>
        <dbReference type="ARBA" id="ARBA00022737"/>
    </source>
</evidence>
<accession>A0AAE1PQW2</accession>
<dbReference type="EMBL" id="JAWZYT010001342">
    <property type="protein sequence ID" value="KAK4313170.1"/>
    <property type="molecule type" value="Genomic_DNA"/>
</dbReference>
<evidence type="ECO:0000256" key="4">
    <source>
        <dbReference type="SAM" id="MobiDB-lite"/>
    </source>
</evidence>
<feature type="region of interest" description="Disordered" evidence="4">
    <location>
        <begin position="302"/>
        <end position="354"/>
    </location>
</feature>
<dbReference type="PROSITE" id="PS50297">
    <property type="entry name" value="ANK_REP_REGION"/>
    <property type="match status" value="2"/>
</dbReference>
<dbReference type="SMART" id="SM00248">
    <property type="entry name" value="ANK"/>
    <property type="match status" value="3"/>
</dbReference>
<feature type="compositionally biased region" description="Low complexity" evidence="4">
    <location>
        <begin position="309"/>
        <end position="354"/>
    </location>
</feature>
<dbReference type="PRINTS" id="PR01415">
    <property type="entry name" value="ANKYRIN"/>
</dbReference>
<reference evidence="5" key="1">
    <citation type="submission" date="2023-11" db="EMBL/GenBank/DDBJ databases">
        <title>Genome assemblies of two species of porcelain crab, Petrolisthes cinctipes and Petrolisthes manimaculis (Anomura: Porcellanidae).</title>
        <authorList>
            <person name="Angst P."/>
        </authorList>
    </citation>
    <scope>NUCLEOTIDE SEQUENCE</scope>
    <source>
        <strain evidence="5">PB745_02</strain>
        <tissue evidence="5">Gill</tissue>
    </source>
</reference>
<proteinExistence type="predicted"/>
<evidence type="ECO:0000256" key="2">
    <source>
        <dbReference type="ARBA" id="ARBA00023043"/>
    </source>
</evidence>
<keyword evidence="6" id="KW-1185">Reference proteome</keyword>
<sequence length="354" mass="39037">MKGNHESLLVMVCRDGEEEHVLKLLKEMQGTGILDSNLINKMDKTGRTGLSYACANAFQRVVENLTGLNGCDINRADVEANTPLHYASQAGHTDVVSHLVNKCNRSVDLDARNTHGFTPLMKAALQGRTKIAKILLFAGASPHLRDYGRGLCAVEWANYTGRHTCAQLIDSVQKSCSGHIRDRWTTTTNTNTTTTTTTTTHRSSTHRDRWTSEPDIKCHSSSASLNTVGGEGTKESWIKHKIKKAFHKSDSKKEFSVVSNLPNTAVCVTSPLLPSAVQPLTPAPLPHVQITEVKVANCYEEPDEEDITTETTDNNSKQEPQQQQQQQSPTKQKPQQEQQQSPPSSPTKSNSKQK</sequence>
<dbReference type="AlphaFoldDB" id="A0AAE1PQW2"/>
<dbReference type="InterPro" id="IPR036770">
    <property type="entry name" value="Ankyrin_rpt-contain_sf"/>
</dbReference>
<evidence type="ECO:0000256" key="3">
    <source>
        <dbReference type="PROSITE-ProRule" id="PRU00023"/>
    </source>
</evidence>
<dbReference type="PANTHER" id="PTHR24173">
    <property type="entry name" value="ANKYRIN REPEAT CONTAINING"/>
    <property type="match status" value="1"/>
</dbReference>
<keyword evidence="1" id="KW-0677">Repeat</keyword>
<dbReference type="InterPro" id="IPR002110">
    <property type="entry name" value="Ankyrin_rpt"/>
</dbReference>
<feature type="repeat" description="ANK" evidence="3">
    <location>
        <begin position="79"/>
        <end position="102"/>
    </location>
</feature>
<dbReference type="PANTHER" id="PTHR24173:SF40">
    <property type="entry name" value="AGAP006757-PA"/>
    <property type="match status" value="1"/>
</dbReference>
<dbReference type="SUPFAM" id="SSF48403">
    <property type="entry name" value="Ankyrin repeat"/>
    <property type="match status" value="1"/>
</dbReference>
<dbReference type="PROSITE" id="PS50088">
    <property type="entry name" value="ANK_REPEAT"/>
    <property type="match status" value="2"/>
</dbReference>
<dbReference type="Proteomes" id="UP001292094">
    <property type="component" value="Unassembled WGS sequence"/>
</dbReference>